<evidence type="ECO:0000313" key="3">
    <source>
        <dbReference type="Proteomes" id="UP000009875"/>
    </source>
</evidence>
<proteinExistence type="predicted"/>
<dbReference type="PATRIC" id="fig|883081.3.peg.656"/>
<reference evidence="2 3" key="1">
    <citation type="submission" date="2012-09" db="EMBL/GenBank/DDBJ databases">
        <title>The Genome Sequence of Alloiococcus otitis ATCC 51267.</title>
        <authorList>
            <consortium name="The Broad Institute Genome Sequencing Platform"/>
            <person name="Earl A."/>
            <person name="Ward D."/>
            <person name="Feldgarden M."/>
            <person name="Gevers D."/>
            <person name="Huys G."/>
            <person name="Walker B."/>
            <person name="Young S.K."/>
            <person name="Zeng Q."/>
            <person name="Gargeya S."/>
            <person name="Fitzgerald M."/>
            <person name="Haas B."/>
            <person name="Abouelleil A."/>
            <person name="Alvarado L."/>
            <person name="Arachchi H.M."/>
            <person name="Berlin A.M."/>
            <person name="Chapman S.B."/>
            <person name="Goldberg J."/>
            <person name="Griggs A."/>
            <person name="Gujja S."/>
            <person name="Hansen M."/>
            <person name="Howarth C."/>
            <person name="Imamovic A."/>
            <person name="Larimer J."/>
            <person name="McCowen C."/>
            <person name="Montmayeur A."/>
            <person name="Murphy C."/>
            <person name="Neiman D."/>
            <person name="Pearson M."/>
            <person name="Priest M."/>
            <person name="Roberts A."/>
            <person name="Saif S."/>
            <person name="Shea T."/>
            <person name="Sisk P."/>
            <person name="Sykes S."/>
            <person name="Wortman J."/>
            <person name="Nusbaum C."/>
            <person name="Birren B."/>
        </authorList>
    </citation>
    <scope>NUCLEOTIDE SEQUENCE [LARGE SCALE GENOMIC DNA]</scope>
    <source>
        <strain evidence="2 3">ATCC 51267</strain>
    </source>
</reference>
<dbReference type="Proteomes" id="UP000009875">
    <property type="component" value="Unassembled WGS sequence"/>
</dbReference>
<dbReference type="STRING" id="883081.HMPREF9698_00655"/>
<dbReference type="InterPro" id="IPR029033">
    <property type="entry name" value="His_PPase_superfam"/>
</dbReference>
<dbReference type="RefSeq" id="WP_003777350.1">
    <property type="nucleotide sequence ID" value="NZ_JH992958.1"/>
</dbReference>
<evidence type="ECO:0000313" key="2">
    <source>
        <dbReference type="EMBL" id="EKU93860.1"/>
    </source>
</evidence>
<keyword evidence="3" id="KW-1185">Reference proteome</keyword>
<accession>K9EXD7</accession>
<dbReference type="InterPro" id="IPR013078">
    <property type="entry name" value="His_Pase_superF_clade-1"/>
</dbReference>
<dbReference type="AlphaFoldDB" id="K9EXD7"/>
<dbReference type="CDD" id="cd07067">
    <property type="entry name" value="HP_PGM_like"/>
    <property type="match status" value="1"/>
</dbReference>
<dbReference type="SMART" id="SM00855">
    <property type="entry name" value="PGAM"/>
    <property type="match status" value="1"/>
</dbReference>
<evidence type="ECO:0000256" key="1">
    <source>
        <dbReference type="PIRSR" id="PIRSR613078-2"/>
    </source>
</evidence>
<protein>
    <recommendedName>
        <fullName evidence="4">Alpha-ribazole phosphatase</fullName>
    </recommendedName>
</protein>
<dbReference type="SUPFAM" id="SSF53254">
    <property type="entry name" value="Phosphoglycerate mutase-like"/>
    <property type="match status" value="1"/>
</dbReference>
<dbReference type="HOGENOM" id="CLU_033323_9_0_9"/>
<feature type="binding site" evidence="1">
    <location>
        <position position="62"/>
    </location>
    <ligand>
        <name>substrate</name>
    </ligand>
</feature>
<dbReference type="InterPro" id="IPR050275">
    <property type="entry name" value="PGM_Phosphatase"/>
</dbReference>
<dbReference type="GO" id="GO:0005737">
    <property type="term" value="C:cytoplasm"/>
    <property type="evidence" value="ECO:0007669"/>
    <property type="project" value="TreeGrafter"/>
</dbReference>
<dbReference type="Gene3D" id="3.40.50.1240">
    <property type="entry name" value="Phosphoglycerate mutase-like"/>
    <property type="match status" value="1"/>
</dbReference>
<name>K9EXD7_9LACT</name>
<organism evidence="2 3">
    <name type="scientific">Alloiococcus otitis ATCC 51267</name>
    <dbReference type="NCBI Taxonomy" id="883081"/>
    <lineage>
        <taxon>Bacteria</taxon>
        <taxon>Bacillati</taxon>
        <taxon>Bacillota</taxon>
        <taxon>Bacilli</taxon>
        <taxon>Lactobacillales</taxon>
        <taxon>Carnobacteriaceae</taxon>
        <taxon>Alloiococcus</taxon>
    </lineage>
</organism>
<dbReference type="PANTHER" id="PTHR48100">
    <property type="entry name" value="BROAD-SPECIFICITY PHOSPHATASE YOR283W-RELATED"/>
    <property type="match status" value="1"/>
</dbReference>
<dbReference type="PANTHER" id="PTHR48100:SF5">
    <property type="entry name" value="HISTIDINE PHOSPHATASE FAMILY PROTEIN"/>
    <property type="match status" value="1"/>
</dbReference>
<feature type="binding site" evidence="1">
    <location>
        <begin position="10"/>
        <end position="17"/>
    </location>
    <ligand>
        <name>substrate</name>
    </ligand>
</feature>
<comment type="caution">
    <text evidence="2">The sequence shown here is derived from an EMBL/GenBank/DDBJ whole genome shotgun (WGS) entry which is preliminary data.</text>
</comment>
<dbReference type="eggNOG" id="COG0406">
    <property type="taxonomic scope" value="Bacteria"/>
</dbReference>
<dbReference type="EMBL" id="AGXA01000014">
    <property type="protein sequence ID" value="EKU93860.1"/>
    <property type="molecule type" value="Genomic_DNA"/>
</dbReference>
<dbReference type="Pfam" id="PF00300">
    <property type="entry name" value="His_Phos_1"/>
    <property type="match status" value="1"/>
</dbReference>
<gene>
    <name evidence="2" type="ORF">HMPREF9698_00655</name>
</gene>
<sequence length="200" mass="23298">MTKRNFYFVRHGETLFNLQGRIQGSSDSPLTKRGIEQGKIAGQYFKDQGIRFDSAYSSTQERASDTLELITDLDYTRVKGLKEWDFGTYEAYPSYLVPRDQFFTYFPQFGGENLDDVIKRVNQSVQDIVTKDNGQSILVVTHSITLKVFYEIWKDYNQIEEYQGDFPNCVVLNYEYEDGKFSLVDVTSHDFSQLQDMPNF</sequence>
<evidence type="ECO:0008006" key="4">
    <source>
        <dbReference type="Google" id="ProtNLM"/>
    </source>
</evidence>
<dbReference type="OrthoDB" id="9782128at2"/>
<dbReference type="GO" id="GO:0016791">
    <property type="term" value="F:phosphatase activity"/>
    <property type="evidence" value="ECO:0007669"/>
    <property type="project" value="TreeGrafter"/>
</dbReference>